<proteinExistence type="predicted"/>
<evidence type="ECO:0000313" key="1">
    <source>
        <dbReference type="EMBL" id="RUS32450.1"/>
    </source>
</evidence>
<evidence type="ECO:0000313" key="2">
    <source>
        <dbReference type="Proteomes" id="UP000274822"/>
    </source>
</evidence>
<sequence>MYFPSKHTHVLVHICSNLGISDRDSRIGNFHFNLNGSRHFALSHTNNVCLRPDRDLRDPSTHRASEQKIVVNRYADPNPSDRPTIAVVFAHANGYSKEIWHPIMRQLRKIFCHQRSSSGRWIVETRATALW</sequence>
<accession>A0A433QRQ0</accession>
<protein>
    <submittedName>
        <fullName evidence="1">Uncharacterized protein</fullName>
    </submittedName>
</protein>
<dbReference type="Proteomes" id="UP000274822">
    <property type="component" value="Unassembled WGS sequence"/>
</dbReference>
<keyword evidence="2" id="KW-1185">Reference proteome</keyword>
<reference evidence="1 2" key="1">
    <citation type="journal article" date="2018" name="New Phytol.">
        <title>Phylogenomics of Endogonaceae and evolution of mycorrhizas within Mucoromycota.</title>
        <authorList>
            <person name="Chang Y."/>
            <person name="Desiro A."/>
            <person name="Na H."/>
            <person name="Sandor L."/>
            <person name="Lipzen A."/>
            <person name="Clum A."/>
            <person name="Barry K."/>
            <person name="Grigoriev I.V."/>
            <person name="Martin F.M."/>
            <person name="Stajich J.E."/>
            <person name="Smith M.E."/>
            <person name="Bonito G."/>
            <person name="Spatafora J.W."/>
        </authorList>
    </citation>
    <scope>NUCLEOTIDE SEQUENCE [LARGE SCALE GENOMIC DNA]</scope>
    <source>
        <strain evidence="1 2">AD002</strain>
    </source>
</reference>
<dbReference type="AlphaFoldDB" id="A0A433QRQ0"/>
<dbReference type="EMBL" id="RBNJ01002039">
    <property type="protein sequence ID" value="RUS32450.1"/>
    <property type="molecule type" value="Genomic_DNA"/>
</dbReference>
<organism evidence="1 2">
    <name type="scientific">Jimgerdemannia flammicorona</name>
    <dbReference type="NCBI Taxonomy" id="994334"/>
    <lineage>
        <taxon>Eukaryota</taxon>
        <taxon>Fungi</taxon>
        <taxon>Fungi incertae sedis</taxon>
        <taxon>Mucoromycota</taxon>
        <taxon>Mucoromycotina</taxon>
        <taxon>Endogonomycetes</taxon>
        <taxon>Endogonales</taxon>
        <taxon>Endogonaceae</taxon>
        <taxon>Jimgerdemannia</taxon>
    </lineage>
</organism>
<dbReference type="InterPro" id="IPR029058">
    <property type="entry name" value="AB_hydrolase_fold"/>
</dbReference>
<gene>
    <name evidence="1" type="ORF">BC938DRAFT_475344</name>
</gene>
<name>A0A433QRQ0_9FUNG</name>
<comment type="caution">
    <text evidence="1">The sequence shown here is derived from an EMBL/GenBank/DDBJ whole genome shotgun (WGS) entry which is preliminary data.</text>
</comment>
<dbReference type="Gene3D" id="3.40.50.1820">
    <property type="entry name" value="alpha/beta hydrolase"/>
    <property type="match status" value="1"/>
</dbReference>